<feature type="domain" description="Endonuclease/exonuclease/phosphatase" evidence="6">
    <location>
        <begin position="5"/>
        <end position="250"/>
    </location>
</feature>
<dbReference type="InterPro" id="IPR020847">
    <property type="entry name" value="AP_endonuclease_F1_BS"/>
</dbReference>
<dbReference type="NCBIfam" id="TIGR00633">
    <property type="entry name" value="xth"/>
    <property type="match status" value="1"/>
</dbReference>
<protein>
    <submittedName>
        <fullName evidence="7">Exodeoxyribonuclease III</fullName>
    </submittedName>
</protein>
<dbReference type="NCBIfam" id="TIGR00195">
    <property type="entry name" value="exoDNase_III"/>
    <property type="match status" value="1"/>
</dbReference>
<dbReference type="Proteomes" id="UP001327219">
    <property type="component" value="Chromosome"/>
</dbReference>
<gene>
    <name evidence="7" type="ORF">Bandiella_01533</name>
</gene>
<organism evidence="7 8">
    <name type="scientific">Candidatus Bandiella euplotis</name>
    <dbReference type="NCBI Taxonomy" id="1664265"/>
    <lineage>
        <taxon>Bacteria</taxon>
        <taxon>Pseudomonadati</taxon>
        <taxon>Pseudomonadota</taxon>
        <taxon>Alphaproteobacteria</taxon>
        <taxon>Rickettsiales</taxon>
        <taxon>Candidatus Midichloriaceae</taxon>
        <taxon>Candidatus Bandiella</taxon>
    </lineage>
</organism>
<keyword evidence="4" id="KW-0378">Hydrolase</keyword>
<dbReference type="InterPro" id="IPR004808">
    <property type="entry name" value="AP_endonuc_1"/>
</dbReference>
<name>A0ABZ0UQF8_9RICK</name>
<sequence>MLICWNLNSVSARLEHLKKVIKQNSPDVLLLQEIKCINEKFPHDELGDLGYNIEVFGQKTYNGVAVLSKHPIEDVCIGLEQVVQEQEARYIETTVAINGICNRIISVYVPNGAEVGSEKFKYKLEFLQRLYERLSHLKSIEENIIIGGDFNIAPEEIDVYDAKQMSGRVCFHIDERKWFRKILNLGYIDSFREFNRDMQQFSWWDYRAGSWQHNKGLRIDQILISPKLMDKITKAGVLTEPRGWERTSDHAPIYIGW</sequence>
<dbReference type="PROSITE" id="PS00726">
    <property type="entry name" value="AP_NUCLEASE_F1_1"/>
    <property type="match status" value="1"/>
</dbReference>
<dbReference type="InterPro" id="IPR005135">
    <property type="entry name" value="Endo/exonuclease/phosphatase"/>
</dbReference>
<keyword evidence="5" id="KW-0460">Magnesium</keyword>
<dbReference type="Pfam" id="PF03372">
    <property type="entry name" value="Exo_endo_phos"/>
    <property type="match status" value="1"/>
</dbReference>
<dbReference type="SUPFAM" id="SSF56219">
    <property type="entry name" value="DNase I-like"/>
    <property type="match status" value="1"/>
</dbReference>
<evidence type="ECO:0000256" key="2">
    <source>
        <dbReference type="ARBA" id="ARBA00007092"/>
    </source>
</evidence>
<comment type="similarity">
    <text evidence="2">Belongs to the DNA repair enzymes AP/ExoA family.</text>
</comment>
<reference evidence="7 8" key="1">
    <citation type="submission" date="2022-11" db="EMBL/GenBank/DDBJ databases">
        <title>Host association and intracellularity evolved multiple times independently in the Rickettsiales.</title>
        <authorList>
            <person name="Castelli M."/>
            <person name="Nardi T."/>
            <person name="Gammuto L."/>
            <person name="Bellinzona G."/>
            <person name="Sabaneyeva E."/>
            <person name="Potekhin A."/>
            <person name="Serra V."/>
            <person name="Petroni G."/>
            <person name="Sassera D."/>
        </authorList>
    </citation>
    <scope>NUCLEOTIDE SEQUENCE [LARGE SCALE GENOMIC DNA]</scope>
    <source>
        <strain evidence="7 8">NDG2</strain>
    </source>
</reference>
<evidence type="ECO:0000256" key="1">
    <source>
        <dbReference type="ARBA" id="ARBA00001946"/>
    </source>
</evidence>
<evidence type="ECO:0000259" key="6">
    <source>
        <dbReference type="Pfam" id="PF03372"/>
    </source>
</evidence>
<proteinExistence type="inferred from homology"/>
<evidence type="ECO:0000313" key="8">
    <source>
        <dbReference type="Proteomes" id="UP001327219"/>
    </source>
</evidence>
<dbReference type="EMBL" id="CP110820">
    <property type="protein sequence ID" value="WPX97383.1"/>
    <property type="molecule type" value="Genomic_DNA"/>
</dbReference>
<dbReference type="PANTHER" id="PTHR43250:SF2">
    <property type="entry name" value="EXODEOXYRIBONUCLEASE III"/>
    <property type="match status" value="1"/>
</dbReference>
<keyword evidence="8" id="KW-1185">Reference proteome</keyword>
<dbReference type="InterPro" id="IPR037493">
    <property type="entry name" value="ExoIII-like"/>
</dbReference>
<evidence type="ECO:0000313" key="7">
    <source>
        <dbReference type="EMBL" id="WPX97383.1"/>
    </source>
</evidence>
<dbReference type="PROSITE" id="PS51435">
    <property type="entry name" value="AP_NUCLEASE_F1_4"/>
    <property type="match status" value="1"/>
</dbReference>
<dbReference type="InterPro" id="IPR036691">
    <property type="entry name" value="Endo/exonu/phosph_ase_sf"/>
</dbReference>
<dbReference type="Gene3D" id="3.60.10.10">
    <property type="entry name" value="Endonuclease/exonuclease/phosphatase"/>
    <property type="match status" value="1"/>
</dbReference>
<evidence type="ECO:0000256" key="4">
    <source>
        <dbReference type="ARBA" id="ARBA00022801"/>
    </source>
</evidence>
<evidence type="ECO:0000256" key="5">
    <source>
        <dbReference type="ARBA" id="ARBA00022842"/>
    </source>
</evidence>
<comment type="cofactor">
    <cofactor evidence="1">
        <name>Mg(2+)</name>
        <dbReference type="ChEBI" id="CHEBI:18420"/>
    </cofactor>
</comment>
<keyword evidence="3" id="KW-0479">Metal-binding</keyword>
<evidence type="ECO:0000256" key="3">
    <source>
        <dbReference type="ARBA" id="ARBA00022723"/>
    </source>
</evidence>
<dbReference type="PANTHER" id="PTHR43250">
    <property type="entry name" value="EXODEOXYRIBONUCLEASE III"/>
    <property type="match status" value="1"/>
</dbReference>
<dbReference type="CDD" id="cd09086">
    <property type="entry name" value="ExoIII-like_AP-endo"/>
    <property type="match status" value="1"/>
</dbReference>
<accession>A0ABZ0UQF8</accession>